<keyword evidence="1" id="KW-0808">Transferase</keyword>
<dbReference type="AlphaFoldDB" id="A0A382UU07"/>
<feature type="domain" description="Galactosyltransferase C-terminal" evidence="3">
    <location>
        <begin position="137"/>
        <end position="201"/>
    </location>
</feature>
<evidence type="ECO:0000259" key="3">
    <source>
        <dbReference type="Pfam" id="PF02709"/>
    </source>
</evidence>
<dbReference type="CDD" id="cd06420">
    <property type="entry name" value="GT2_Chondriotin_Pol_N"/>
    <property type="match status" value="1"/>
</dbReference>
<dbReference type="Pfam" id="PF00535">
    <property type="entry name" value="Glycos_transf_2"/>
    <property type="match status" value="1"/>
</dbReference>
<evidence type="ECO:0008006" key="5">
    <source>
        <dbReference type="Google" id="ProtNLM"/>
    </source>
</evidence>
<reference evidence="4" key="1">
    <citation type="submission" date="2018-05" db="EMBL/GenBank/DDBJ databases">
        <authorList>
            <person name="Lanie J.A."/>
            <person name="Ng W.-L."/>
            <person name="Kazmierczak K.M."/>
            <person name="Andrzejewski T.M."/>
            <person name="Davidsen T.M."/>
            <person name="Wayne K.J."/>
            <person name="Tettelin H."/>
            <person name="Glass J.I."/>
            <person name="Rusch D."/>
            <person name="Podicherti R."/>
            <person name="Tsui H.-C.T."/>
            <person name="Winkler M.E."/>
        </authorList>
    </citation>
    <scope>NUCLEOTIDE SEQUENCE</scope>
</reference>
<dbReference type="SUPFAM" id="SSF53448">
    <property type="entry name" value="Nucleotide-diphospho-sugar transferases"/>
    <property type="match status" value="1"/>
</dbReference>
<evidence type="ECO:0000256" key="1">
    <source>
        <dbReference type="ARBA" id="ARBA00022679"/>
    </source>
</evidence>
<accession>A0A382UU07</accession>
<dbReference type="Pfam" id="PF02709">
    <property type="entry name" value="Glyco_transf_7C"/>
    <property type="match status" value="1"/>
</dbReference>
<feature type="domain" description="Glycosyltransferase 2-like" evidence="2">
    <location>
        <begin position="3"/>
        <end position="104"/>
    </location>
</feature>
<protein>
    <recommendedName>
        <fullName evidence="5">Glycosyltransferase 2-like domain-containing protein</fullName>
    </recommendedName>
</protein>
<feature type="non-terminal residue" evidence="4">
    <location>
        <position position="1"/>
    </location>
</feature>
<dbReference type="Gene3D" id="3.90.550.10">
    <property type="entry name" value="Spore Coat Polysaccharide Biosynthesis Protein SpsA, Chain A"/>
    <property type="match status" value="1"/>
</dbReference>
<evidence type="ECO:0000259" key="2">
    <source>
        <dbReference type="Pfam" id="PF00535"/>
    </source>
</evidence>
<gene>
    <name evidence="4" type="ORF">METZ01_LOCUS390593</name>
</gene>
<dbReference type="PANTHER" id="PTHR43685">
    <property type="entry name" value="GLYCOSYLTRANSFERASE"/>
    <property type="match status" value="1"/>
</dbReference>
<dbReference type="InterPro" id="IPR027791">
    <property type="entry name" value="Galactosyl_T_C"/>
</dbReference>
<dbReference type="GO" id="GO:0016740">
    <property type="term" value="F:transferase activity"/>
    <property type="evidence" value="ECO:0007669"/>
    <property type="project" value="UniProtKB-KW"/>
</dbReference>
<sequence>PNEIIIADDGSRESTRKLIEEYKDILSIPTIHSWQEDYGFRLSKSRNRAIALASYEYIIVVDGDMVLHKDFVKDHKRFAQEGIYVQGSRVLLQEEFSKNLFEQKKFIQPTFFSKEVKNKINLFRLPLISIIFSYFKNQNINRVRGCNFSLFKKDIIKVNGFNEEFKNWGKEDSEFVQRLFNSGIYRKNLKFSGIQYHLYHKEGFADNCNIDILNNTIKKKIKRCSNGIKKYL</sequence>
<name>A0A382UU07_9ZZZZ</name>
<organism evidence="4">
    <name type="scientific">marine metagenome</name>
    <dbReference type="NCBI Taxonomy" id="408172"/>
    <lineage>
        <taxon>unclassified sequences</taxon>
        <taxon>metagenomes</taxon>
        <taxon>ecological metagenomes</taxon>
    </lineage>
</organism>
<evidence type="ECO:0000313" key="4">
    <source>
        <dbReference type="EMBL" id="SVD37739.1"/>
    </source>
</evidence>
<proteinExistence type="predicted"/>
<dbReference type="InterPro" id="IPR050834">
    <property type="entry name" value="Glycosyltransf_2"/>
</dbReference>
<dbReference type="EMBL" id="UINC01146798">
    <property type="protein sequence ID" value="SVD37739.1"/>
    <property type="molecule type" value="Genomic_DNA"/>
</dbReference>
<dbReference type="InterPro" id="IPR001173">
    <property type="entry name" value="Glyco_trans_2-like"/>
</dbReference>
<dbReference type="InterPro" id="IPR029044">
    <property type="entry name" value="Nucleotide-diphossugar_trans"/>
</dbReference>
<dbReference type="PANTHER" id="PTHR43685:SF3">
    <property type="entry name" value="SLR2126 PROTEIN"/>
    <property type="match status" value="1"/>
</dbReference>